<evidence type="ECO:0000256" key="2">
    <source>
        <dbReference type="SAM" id="SignalP"/>
    </source>
</evidence>
<gene>
    <name evidence="3" type="ORF">TWF694_009857</name>
</gene>
<keyword evidence="4" id="KW-1185">Reference proteome</keyword>
<sequence>MPPSPDFRLSTAFWLILFCPFIFAAPVNVPSKFVRILRKEMNPAKYDASKKKFERRDDSENQSEPLRLLALQNGKLNDGKDIISKLNLKDTRAKGDESRSHILDSIPTERGGSKNLKSRNLLGNQFELIGLASQISKTDFGLVGANSNHDADPKHLHIGTGGTVVSQTDAENNVLQDIQLAENPFLTSGKKLKIRNLIGNQVQAIGLASENSGQNNGDTGGAISHSTNSQNTAQQIVTDAQAVEVIKNAGVANNALVIVKKKLKRNLIGNQVEVIGLASQNSGQNNGNTGGAINHSQNSQNTAQQIVTDAQAIEIAKTLSALNNPLVIAKKKLKRRNSIRNKVDVVVASQNSGQSSDNTDSVSQDIVSKFIVNGQGIQAANNIEHAISPEVLFPKAFERRNPVENQA</sequence>
<dbReference type="Proteomes" id="UP001365542">
    <property type="component" value="Unassembled WGS sequence"/>
</dbReference>
<evidence type="ECO:0000313" key="3">
    <source>
        <dbReference type="EMBL" id="KAK6539651.1"/>
    </source>
</evidence>
<evidence type="ECO:0000256" key="1">
    <source>
        <dbReference type="SAM" id="MobiDB-lite"/>
    </source>
</evidence>
<dbReference type="EMBL" id="JAVHJO010000006">
    <property type="protein sequence ID" value="KAK6539651.1"/>
    <property type="molecule type" value="Genomic_DNA"/>
</dbReference>
<protein>
    <submittedName>
        <fullName evidence="3">Uncharacterized protein</fullName>
    </submittedName>
</protein>
<feature type="region of interest" description="Disordered" evidence="1">
    <location>
        <begin position="209"/>
        <end position="228"/>
    </location>
</feature>
<accession>A0AAV9XDA4</accession>
<feature type="chain" id="PRO_5043676294" evidence="2">
    <location>
        <begin position="25"/>
        <end position="407"/>
    </location>
</feature>
<comment type="caution">
    <text evidence="3">The sequence shown here is derived from an EMBL/GenBank/DDBJ whole genome shotgun (WGS) entry which is preliminary data.</text>
</comment>
<name>A0AAV9XDA4_9PEZI</name>
<feature type="signal peptide" evidence="2">
    <location>
        <begin position="1"/>
        <end position="24"/>
    </location>
</feature>
<dbReference type="AlphaFoldDB" id="A0AAV9XDA4"/>
<organism evidence="3 4">
    <name type="scientific">Orbilia ellipsospora</name>
    <dbReference type="NCBI Taxonomy" id="2528407"/>
    <lineage>
        <taxon>Eukaryota</taxon>
        <taxon>Fungi</taxon>
        <taxon>Dikarya</taxon>
        <taxon>Ascomycota</taxon>
        <taxon>Pezizomycotina</taxon>
        <taxon>Orbiliomycetes</taxon>
        <taxon>Orbiliales</taxon>
        <taxon>Orbiliaceae</taxon>
        <taxon>Orbilia</taxon>
    </lineage>
</organism>
<keyword evidence="2" id="KW-0732">Signal</keyword>
<reference evidence="3 4" key="1">
    <citation type="submission" date="2019-10" db="EMBL/GenBank/DDBJ databases">
        <authorList>
            <person name="Palmer J.M."/>
        </authorList>
    </citation>
    <scope>NUCLEOTIDE SEQUENCE [LARGE SCALE GENOMIC DNA]</scope>
    <source>
        <strain evidence="3 4">TWF694</strain>
    </source>
</reference>
<proteinExistence type="predicted"/>
<evidence type="ECO:0000313" key="4">
    <source>
        <dbReference type="Proteomes" id="UP001365542"/>
    </source>
</evidence>